<keyword evidence="3" id="KW-1185">Reference proteome</keyword>
<name>Q3IV63_CERS4</name>
<proteinExistence type="predicted"/>
<protein>
    <submittedName>
        <fullName evidence="2">Uncharacterized protein</fullName>
    </submittedName>
</protein>
<evidence type="ECO:0000313" key="3">
    <source>
        <dbReference type="Proteomes" id="UP000002703"/>
    </source>
</evidence>
<dbReference type="KEGG" id="rsp:RSP_4102"/>
<gene>
    <name evidence="2" type="ORF">RSP_4102</name>
</gene>
<feature type="region of interest" description="Disordered" evidence="1">
    <location>
        <begin position="87"/>
        <end position="117"/>
    </location>
</feature>
<dbReference type="Proteomes" id="UP000002703">
    <property type="component" value="Plasmid C"/>
</dbReference>
<dbReference type="PATRIC" id="fig|272943.9.peg.156"/>
<dbReference type="OrthoDB" id="9989826at2"/>
<keyword evidence="2" id="KW-0614">Plasmid</keyword>
<organism evidence="2 3">
    <name type="scientific">Cereibacter sphaeroides (strain ATCC 17023 / DSM 158 / JCM 6121 / CCUG 31486 / LMG 2827 / NBRC 12203 / NCIMB 8253 / ATH 2.4.1.)</name>
    <name type="common">Rhodobacter sphaeroides</name>
    <dbReference type="NCBI Taxonomy" id="272943"/>
    <lineage>
        <taxon>Bacteria</taxon>
        <taxon>Pseudomonadati</taxon>
        <taxon>Pseudomonadota</taxon>
        <taxon>Alphaproteobacteria</taxon>
        <taxon>Rhodobacterales</taxon>
        <taxon>Paracoccaceae</taxon>
        <taxon>Cereibacter</taxon>
    </lineage>
</organism>
<reference evidence="3" key="1">
    <citation type="submission" date="2005-09" db="EMBL/GenBank/DDBJ databases">
        <title>Complete sequence of plasmid C of Rhodobacter sphaeroides 2.4.1.</title>
        <authorList>
            <person name="Copeland A."/>
            <person name="Lucas S."/>
            <person name="Lapidus A."/>
            <person name="Barry K."/>
            <person name="Detter J.C."/>
            <person name="Glavina T."/>
            <person name="Hammon N."/>
            <person name="Israni S."/>
            <person name="Pitluck S."/>
            <person name="Richardson P."/>
            <person name="Mackenzie C."/>
            <person name="Choudhary M."/>
            <person name="Larimer F."/>
            <person name="Hauser L.J."/>
            <person name="Land M."/>
            <person name="Donohue T.J."/>
            <person name="Kaplan S."/>
        </authorList>
    </citation>
    <scope>NUCLEOTIDE SEQUENCE [LARGE SCALE GENOMIC DNA]</scope>
    <source>
        <strain evidence="3">ATCC 17023 / DSM 158 / JCM 6121 / CCUG 31486 / LMG 2827 / NBRC 12203 / NCIMB 8253 / ATH 2.4.1.</strain>
        <plasmid evidence="3">pRS241c</plasmid>
    </source>
</reference>
<sequence length="117" mass="12674">MKDLENYRKRLEAARAKADKLVIEISNEVTRQDEAAKREIGITTLAILPSLPEEARRLYVDTIAPSLSPIAWKKLIDLGYLEPKLAPSASDAAPAPDANTARPANSLADPLKPATGN</sequence>
<dbReference type="EMBL" id="CP000146">
    <property type="protein sequence ID" value="ABA81571.1"/>
    <property type="molecule type" value="Genomic_DNA"/>
</dbReference>
<feature type="compositionally biased region" description="Low complexity" evidence="1">
    <location>
        <begin position="87"/>
        <end position="105"/>
    </location>
</feature>
<dbReference type="EnsemblBacteria" id="ABA81571">
    <property type="protein sequence ID" value="ABA81571"/>
    <property type="gene ID" value="RSP_4102"/>
</dbReference>
<evidence type="ECO:0000313" key="2">
    <source>
        <dbReference type="EMBL" id="ABA81571.1"/>
    </source>
</evidence>
<dbReference type="GeneID" id="3711851"/>
<accession>Q3IV63</accession>
<geneLocation type="plasmid" evidence="3">
    <name>pRS241c</name>
</geneLocation>
<dbReference type="AlphaFoldDB" id="Q3IV63"/>
<dbReference type="RefSeq" id="WP_011331378.1">
    <property type="nucleotide sequence ID" value="NC_007489.1"/>
</dbReference>
<evidence type="ECO:0000256" key="1">
    <source>
        <dbReference type="SAM" id="MobiDB-lite"/>
    </source>
</evidence>